<evidence type="ECO:0000256" key="2">
    <source>
        <dbReference type="ARBA" id="ARBA00023163"/>
    </source>
</evidence>
<evidence type="ECO:0000259" key="3">
    <source>
        <dbReference type="PROSITE" id="PS01124"/>
    </source>
</evidence>
<proteinExistence type="predicted"/>
<sequence>MSVTLKQCQTMNKLEAMLEYLYQRDIADIDWADIAMRFGFSDQPHLIRTLKKQIGLTPQHYAKQRGLTIDVYSGVQT</sequence>
<dbReference type="InterPro" id="IPR018060">
    <property type="entry name" value="HTH_AraC"/>
</dbReference>
<keyword evidence="2" id="KW-0804">Transcription</keyword>
<feature type="domain" description="HTH araC/xylS-type" evidence="3">
    <location>
        <begin position="1"/>
        <end position="64"/>
    </location>
</feature>
<keyword evidence="1" id="KW-0805">Transcription regulation</keyword>
<evidence type="ECO:0000256" key="1">
    <source>
        <dbReference type="ARBA" id="ARBA00023015"/>
    </source>
</evidence>
<protein>
    <submittedName>
        <fullName evidence="4">Helix-turn-helix domain-containing protein</fullName>
    </submittedName>
</protein>
<keyword evidence="5" id="KW-1185">Reference proteome</keyword>
<accession>A0A5Q0TP21</accession>
<dbReference type="InterPro" id="IPR009057">
    <property type="entry name" value="Homeodomain-like_sf"/>
</dbReference>
<evidence type="ECO:0000313" key="4">
    <source>
        <dbReference type="EMBL" id="QGA66807.1"/>
    </source>
</evidence>
<dbReference type="Proteomes" id="UP000348942">
    <property type="component" value="Chromosome 2"/>
</dbReference>
<dbReference type="EMBL" id="CP045700">
    <property type="protein sequence ID" value="QGA66807.1"/>
    <property type="molecule type" value="Genomic_DNA"/>
</dbReference>
<dbReference type="AlphaFoldDB" id="A0A5Q0TP21"/>
<dbReference type="GO" id="GO:0043565">
    <property type="term" value="F:sequence-specific DNA binding"/>
    <property type="evidence" value="ECO:0007669"/>
    <property type="project" value="InterPro"/>
</dbReference>
<dbReference type="Gene3D" id="1.10.10.60">
    <property type="entry name" value="Homeodomain-like"/>
    <property type="match status" value="1"/>
</dbReference>
<evidence type="ECO:0000313" key="5">
    <source>
        <dbReference type="Proteomes" id="UP000348942"/>
    </source>
</evidence>
<dbReference type="SUPFAM" id="SSF46689">
    <property type="entry name" value="Homeodomain-like"/>
    <property type="match status" value="1"/>
</dbReference>
<reference evidence="4 5" key="1">
    <citation type="submission" date="2019-10" db="EMBL/GenBank/DDBJ databases">
        <title>Vibrio sp. nov., isolated from Coralline algae surface.</title>
        <authorList>
            <person name="Geng Y."/>
            <person name="Zhang X."/>
        </authorList>
    </citation>
    <scope>NUCLEOTIDE SEQUENCE [LARGE SCALE GENOMIC DNA]</scope>
    <source>
        <strain evidence="4 5">SM1977</strain>
    </source>
</reference>
<dbReference type="PROSITE" id="PS01124">
    <property type="entry name" value="HTH_ARAC_FAMILY_2"/>
    <property type="match status" value="1"/>
</dbReference>
<name>A0A5Q0TP21_9VIBR</name>
<gene>
    <name evidence="4" type="ORF">GFB47_15590</name>
</gene>
<dbReference type="GO" id="GO:0003700">
    <property type="term" value="F:DNA-binding transcription factor activity"/>
    <property type="evidence" value="ECO:0007669"/>
    <property type="project" value="InterPro"/>
</dbReference>
<organism evidence="4 5">
    <name type="scientific">Vibrio algicola</name>
    <dbReference type="NCBI Taxonomy" id="2662262"/>
    <lineage>
        <taxon>Bacteria</taxon>
        <taxon>Pseudomonadati</taxon>
        <taxon>Pseudomonadota</taxon>
        <taxon>Gammaproteobacteria</taxon>
        <taxon>Vibrionales</taxon>
        <taxon>Vibrionaceae</taxon>
        <taxon>Vibrio</taxon>
    </lineage>
</organism>
<dbReference type="Pfam" id="PF00165">
    <property type="entry name" value="HTH_AraC"/>
    <property type="match status" value="1"/>
</dbReference>